<dbReference type="EMBL" id="CP015641">
    <property type="protein sequence ID" value="ANF24980.1"/>
    <property type="molecule type" value="Genomic_DNA"/>
</dbReference>
<evidence type="ECO:0000313" key="2">
    <source>
        <dbReference type="Proteomes" id="UP000077787"/>
    </source>
</evidence>
<sequence>MRISFGLAQRTGTVFTSFPVYWYVPTTAIRSRWWIPVGIAATHGSSTCLTKTMYKLIHIRSMLIWRLIQCCVK</sequence>
<accession>A0A172WNL0</accession>
<protein>
    <submittedName>
        <fullName evidence="1">Uncharacterized protein</fullName>
    </submittedName>
</protein>
<reference evidence="1 2" key="1">
    <citation type="submission" date="2016-05" db="EMBL/GenBank/DDBJ databases">
        <title>Genome sequence of Pseudomonas stutzeri 273 and identification of the exopolysaccharide biosynthesis locus.</title>
        <authorList>
            <person name="Wu S."/>
            <person name="Sun C."/>
        </authorList>
    </citation>
    <scope>NUCLEOTIDE SEQUENCE [LARGE SCALE GENOMIC DNA]</scope>
    <source>
        <strain evidence="1 2">273</strain>
    </source>
</reference>
<gene>
    <name evidence="1" type="ORF">PS273GM_07350</name>
</gene>
<proteinExistence type="predicted"/>
<dbReference type="AlphaFoldDB" id="A0A172WNL0"/>
<evidence type="ECO:0000313" key="1">
    <source>
        <dbReference type="EMBL" id="ANF24980.1"/>
    </source>
</evidence>
<dbReference type="Proteomes" id="UP000077787">
    <property type="component" value="Chromosome"/>
</dbReference>
<organism evidence="1 2">
    <name type="scientific">Stutzerimonas stutzeri</name>
    <name type="common">Pseudomonas stutzeri</name>
    <dbReference type="NCBI Taxonomy" id="316"/>
    <lineage>
        <taxon>Bacteria</taxon>
        <taxon>Pseudomonadati</taxon>
        <taxon>Pseudomonadota</taxon>
        <taxon>Gammaproteobacteria</taxon>
        <taxon>Pseudomonadales</taxon>
        <taxon>Pseudomonadaceae</taxon>
        <taxon>Stutzerimonas</taxon>
    </lineage>
</organism>
<name>A0A172WNL0_STUST</name>